<evidence type="ECO:0000256" key="3">
    <source>
        <dbReference type="PROSITE-ProRule" id="PRU00339"/>
    </source>
</evidence>
<evidence type="ECO:0000256" key="2">
    <source>
        <dbReference type="ARBA" id="ARBA00022803"/>
    </source>
</evidence>
<dbReference type="PANTHER" id="PTHR45586:SF14">
    <property type="entry name" value="TETRATRICOPEPTIDE TPR_2 REPEAT PROTEIN"/>
    <property type="match status" value="1"/>
</dbReference>
<dbReference type="PANTHER" id="PTHR45586">
    <property type="entry name" value="TPR REPEAT-CONTAINING PROTEIN PA4667"/>
    <property type="match status" value="1"/>
</dbReference>
<dbReference type="SMART" id="SM00028">
    <property type="entry name" value="TPR"/>
    <property type="match status" value="3"/>
</dbReference>
<dbReference type="SUPFAM" id="SSF48452">
    <property type="entry name" value="TPR-like"/>
    <property type="match status" value="3"/>
</dbReference>
<evidence type="ECO:0000313" key="6">
    <source>
        <dbReference type="Proteomes" id="UP001548713"/>
    </source>
</evidence>
<keyword evidence="4" id="KW-0732">Signal</keyword>
<dbReference type="InterPro" id="IPR051012">
    <property type="entry name" value="CellSynth/LPSAsmb/PSIAsmb"/>
</dbReference>
<evidence type="ECO:0000256" key="1">
    <source>
        <dbReference type="ARBA" id="ARBA00022737"/>
    </source>
</evidence>
<feature type="signal peptide" evidence="4">
    <location>
        <begin position="1"/>
        <end position="37"/>
    </location>
</feature>
<comment type="caution">
    <text evidence="5">The sequence shown here is derived from an EMBL/GenBank/DDBJ whole genome shotgun (WGS) entry which is preliminary data.</text>
</comment>
<dbReference type="Proteomes" id="UP001548713">
    <property type="component" value="Unassembled WGS sequence"/>
</dbReference>
<gene>
    <name evidence="5" type="ORF">ABVV53_05290</name>
</gene>
<dbReference type="EMBL" id="JBEWLY010000008">
    <property type="protein sequence ID" value="MET1754876.1"/>
    <property type="molecule type" value="Genomic_DNA"/>
</dbReference>
<feature type="chain" id="PRO_5046357170" evidence="4">
    <location>
        <begin position="38"/>
        <end position="604"/>
    </location>
</feature>
<accession>A0ABV2CZ41</accession>
<keyword evidence="1" id="KW-0677">Repeat</keyword>
<keyword evidence="6" id="KW-1185">Reference proteome</keyword>
<dbReference type="InterPro" id="IPR011990">
    <property type="entry name" value="TPR-like_helical_dom_sf"/>
</dbReference>
<reference evidence="5 6" key="1">
    <citation type="submission" date="2024-07" db="EMBL/GenBank/DDBJ databases">
        <title>Novosphingobium kalidii RD2P27.</title>
        <authorList>
            <person name="Sun J.-Q."/>
        </authorList>
    </citation>
    <scope>NUCLEOTIDE SEQUENCE [LARGE SCALE GENOMIC DNA]</scope>
    <source>
        <strain evidence="5 6">RD2P27</strain>
    </source>
</reference>
<dbReference type="Gene3D" id="1.25.40.10">
    <property type="entry name" value="Tetratricopeptide repeat domain"/>
    <property type="match status" value="3"/>
</dbReference>
<evidence type="ECO:0000313" key="5">
    <source>
        <dbReference type="EMBL" id="MET1754876.1"/>
    </source>
</evidence>
<proteinExistence type="predicted"/>
<dbReference type="InterPro" id="IPR019734">
    <property type="entry name" value="TPR_rpt"/>
</dbReference>
<name>A0ABV2CZ41_9SPHN</name>
<keyword evidence="2 3" id="KW-0802">TPR repeat</keyword>
<sequence>MTCSSSTTSRAKRAWGAGFRPLVAFAALALTSFAGRAQEETGATLFAAGRQALARGDGIDAEVKLRAALDQGLPKESVAAWLGAAYLRQEDFARARHWLGPGAFSSESAAEGFRLLARLEQIDGNLPAAGAAYDRALAITPNDAVLWVEIGRLRYRGGEHLLAIEAANHALALDPRNVRALEFSGELVRDRVGLLASLPWFEAGLKQAPDDVPLLIQYAATLGELGRATDMLAATRRILKVDGSNPRAFYLQAVLAARAGKYELARGLLARTGGKLDDTPGALLLESVLELAAGNPQAGAELSERLLGLQPGNARAQQVLARAIFLSGQYRYLTLRFRDEITREDASPYLLTLVARGHEALGNRTRAGELLDRAAARQRASFRILPGGSVVGALMAQGRSQDALAAAERDLLSRPGSYEAQSLAGDVQLALGHPEAAQQLYAAAGSIRMSENLLVRRVQAYVGAGDAASAARMVRAYLGQHPRSRIALRLEAGAALAAGDLRRAEAILHYLARTGGDRDVQLLTDLALVQLQSGAAEQAVRSAEQAYRLQRASGVAAQALGLSYATRESRRADAAALLDKARQMLGDTALLAEARRRMDRSFQS</sequence>
<protein>
    <submittedName>
        <fullName evidence="5">Tetratricopeptide repeat protein</fullName>
    </submittedName>
</protein>
<dbReference type="RefSeq" id="WP_353983329.1">
    <property type="nucleotide sequence ID" value="NZ_JBEWLY010000008.1"/>
</dbReference>
<evidence type="ECO:0000256" key="4">
    <source>
        <dbReference type="SAM" id="SignalP"/>
    </source>
</evidence>
<dbReference type="PROSITE" id="PS50005">
    <property type="entry name" value="TPR"/>
    <property type="match status" value="1"/>
</dbReference>
<dbReference type="Pfam" id="PF13432">
    <property type="entry name" value="TPR_16"/>
    <property type="match status" value="2"/>
</dbReference>
<feature type="repeat" description="TPR" evidence="3">
    <location>
        <begin position="144"/>
        <end position="177"/>
    </location>
</feature>
<organism evidence="5 6">
    <name type="scientific">Novosphingobium kalidii</name>
    <dbReference type="NCBI Taxonomy" id="3230299"/>
    <lineage>
        <taxon>Bacteria</taxon>
        <taxon>Pseudomonadati</taxon>
        <taxon>Pseudomonadota</taxon>
        <taxon>Alphaproteobacteria</taxon>
        <taxon>Sphingomonadales</taxon>
        <taxon>Sphingomonadaceae</taxon>
        <taxon>Novosphingobium</taxon>
    </lineage>
</organism>